<evidence type="ECO:0000313" key="7">
    <source>
        <dbReference type="EMBL" id="GEU91850.1"/>
    </source>
</evidence>
<dbReference type="AlphaFoldDB" id="A0A6L2P071"/>
<keyword evidence="4" id="KW-0479">Metal-binding</keyword>
<evidence type="ECO:0000256" key="1">
    <source>
        <dbReference type="ARBA" id="ARBA00022670"/>
    </source>
</evidence>
<dbReference type="InterPro" id="IPR001878">
    <property type="entry name" value="Znf_CCHC"/>
</dbReference>
<dbReference type="GO" id="GO:0006508">
    <property type="term" value="P:proteolysis"/>
    <property type="evidence" value="ECO:0007669"/>
    <property type="project" value="UniProtKB-KW"/>
</dbReference>
<dbReference type="Gene3D" id="3.30.70.270">
    <property type="match status" value="1"/>
</dbReference>
<keyword evidence="2" id="KW-0378">Hydrolase</keyword>
<dbReference type="PROSITE" id="PS50158">
    <property type="entry name" value="ZF_CCHC"/>
    <property type="match status" value="1"/>
</dbReference>
<dbReference type="InterPro" id="IPR036397">
    <property type="entry name" value="RNaseH_sf"/>
</dbReference>
<accession>A0A6L2P071</accession>
<organism evidence="7">
    <name type="scientific">Tanacetum cinerariifolium</name>
    <name type="common">Dalmatian daisy</name>
    <name type="synonym">Chrysanthemum cinerariifolium</name>
    <dbReference type="NCBI Taxonomy" id="118510"/>
    <lineage>
        <taxon>Eukaryota</taxon>
        <taxon>Viridiplantae</taxon>
        <taxon>Streptophyta</taxon>
        <taxon>Embryophyta</taxon>
        <taxon>Tracheophyta</taxon>
        <taxon>Spermatophyta</taxon>
        <taxon>Magnoliopsida</taxon>
        <taxon>eudicotyledons</taxon>
        <taxon>Gunneridae</taxon>
        <taxon>Pentapetalae</taxon>
        <taxon>asterids</taxon>
        <taxon>campanulids</taxon>
        <taxon>Asterales</taxon>
        <taxon>Asteraceae</taxon>
        <taxon>Asteroideae</taxon>
        <taxon>Anthemideae</taxon>
        <taxon>Anthemidinae</taxon>
        <taxon>Tanacetum</taxon>
    </lineage>
</organism>
<dbReference type="CDD" id="cd01647">
    <property type="entry name" value="RT_LTR"/>
    <property type="match status" value="1"/>
</dbReference>
<evidence type="ECO:0000256" key="4">
    <source>
        <dbReference type="PROSITE-ProRule" id="PRU00047"/>
    </source>
</evidence>
<evidence type="ECO:0000256" key="2">
    <source>
        <dbReference type="ARBA" id="ARBA00022750"/>
    </source>
</evidence>
<gene>
    <name evidence="7" type="ORF">Tci_063828</name>
</gene>
<dbReference type="InterPro" id="IPR005162">
    <property type="entry name" value="Retrotrans_gag_dom"/>
</dbReference>
<protein>
    <recommendedName>
        <fullName evidence="6">CCHC-type domain-containing protein</fullName>
    </recommendedName>
</protein>
<proteinExistence type="predicted"/>
<dbReference type="Pfam" id="PF03732">
    <property type="entry name" value="Retrotrans_gag"/>
    <property type="match status" value="1"/>
</dbReference>
<reference evidence="7" key="1">
    <citation type="journal article" date="2019" name="Sci. Rep.">
        <title>Draft genome of Tanacetum cinerariifolium, the natural source of mosquito coil.</title>
        <authorList>
            <person name="Yamashiro T."/>
            <person name="Shiraishi A."/>
            <person name="Satake H."/>
            <person name="Nakayama K."/>
        </authorList>
    </citation>
    <scope>NUCLEOTIDE SEQUENCE</scope>
</reference>
<evidence type="ECO:0000256" key="5">
    <source>
        <dbReference type="SAM" id="MobiDB-lite"/>
    </source>
</evidence>
<dbReference type="Gene3D" id="3.30.420.10">
    <property type="entry name" value="Ribonuclease H-like superfamily/Ribonuclease H"/>
    <property type="match status" value="1"/>
</dbReference>
<keyword evidence="2" id="KW-0064">Aspartyl protease</keyword>
<dbReference type="GO" id="GO:0004190">
    <property type="term" value="F:aspartic-type endopeptidase activity"/>
    <property type="evidence" value="ECO:0007669"/>
    <property type="project" value="UniProtKB-KW"/>
</dbReference>
<dbReference type="EMBL" id="BKCJ010010497">
    <property type="protein sequence ID" value="GEU91850.1"/>
    <property type="molecule type" value="Genomic_DNA"/>
</dbReference>
<dbReference type="SMART" id="SM00343">
    <property type="entry name" value="ZnF_C2HC"/>
    <property type="match status" value="1"/>
</dbReference>
<dbReference type="SUPFAM" id="SSF53098">
    <property type="entry name" value="Ribonuclease H-like"/>
    <property type="match status" value="1"/>
</dbReference>
<dbReference type="InterPro" id="IPR041577">
    <property type="entry name" value="RT_RNaseH_2"/>
</dbReference>
<dbReference type="PANTHER" id="PTHR24559">
    <property type="entry name" value="TRANSPOSON TY3-I GAG-POL POLYPROTEIN"/>
    <property type="match status" value="1"/>
</dbReference>
<evidence type="ECO:0000259" key="6">
    <source>
        <dbReference type="PROSITE" id="PS50158"/>
    </source>
</evidence>
<dbReference type="Pfam" id="PF17919">
    <property type="entry name" value="RT_RNaseH_2"/>
    <property type="match status" value="1"/>
</dbReference>
<dbReference type="Pfam" id="PF00098">
    <property type="entry name" value="zf-CCHC"/>
    <property type="match status" value="1"/>
</dbReference>
<name>A0A6L2P071_TANCI</name>
<keyword evidence="4" id="KW-0863">Zinc-finger</keyword>
<dbReference type="InterPro" id="IPR056924">
    <property type="entry name" value="SH3_Tf2-1"/>
</dbReference>
<dbReference type="Pfam" id="PF24626">
    <property type="entry name" value="SH3_Tf2-1"/>
    <property type="match status" value="1"/>
</dbReference>
<keyword evidence="3" id="KW-0238">DNA-binding</keyword>
<feature type="domain" description="CCHC-type" evidence="6">
    <location>
        <begin position="578"/>
        <end position="593"/>
    </location>
</feature>
<keyword evidence="4" id="KW-0862">Zinc</keyword>
<dbReference type="InterPro" id="IPR053134">
    <property type="entry name" value="RNA-dir_DNA_polymerase"/>
</dbReference>
<dbReference type="InterPro" id="IPR000477">
    <property type="entry name" value="RT_dom"/>
</dbReference>
<keyword evidence="1" id="KW-0645">Protease</keyword>
<feature type="region of interest" description="Disordered" evidence="5">
    <location>
        <begin position="1"/>
        <end position="131"/>
    </location>
</feature>
<dbReference type="GO" id="GO:0008270">
    <property type="term" value="F:zinc ion binding"/>
    <property type="evidence" value="ECO:0007669"/>
    <property type="project" value="UniProtKB-KW"/>
</dbReference>
<dbReference type="Gene3D" id="3.10.10.10">
    <property type="entry name" value="HIV Type 1 Reverse Transcriptase, subunit A, domain 1"/>
    <property type="match status" value="2"/>
</dbReference>
<sequence length="1152" mass="131155">MSDSEDSTVTYKLYPVHLEEPKQAPPLPELVPEPVYLESMPPEDEILLAEQQPLPAADSPTTDSQGYIPESDPEEDLAYYLAEGGDDDDNDDESFDDDEDDDDVEEDEDEDKKEEEEHPALVNSIPPPPVHHVTARMSIREQPPTPVWFEAEIDRLLAIPSPPPSPLPPCPTYPLGYRAAMIWLRAETPSASNLLAPDVLEVTLLLQKRLCITLGLRYKVGESSSAAAARPTGGFSLDYGFVATLDDEIRRDPKREACYEITDTWDEMLVGRPEELATDETKWGRRMTNFVTTVRQDTDEIYVRLDNAQEDRALISRRVNLLYRDRRDHAQTARLMETEARLSCQAWKIAPKRTTRSTAATTTTTTTTSVTDAKLKALIDQGVAHALAARDADRSRNGKDSHATRMEVIELTQWLERMETVFLISNCTVENQIKFATCTLLVSALTCWNSHVMTVGPDVAYAMTWTNLRKKMADKYCQRGEIKKLEGELWNLRVKSNDVVGYNQRFQELALFCVQMFPEESYKVKRYVGGLPNVLHGSVVASRPKKMQEEIEMAIQSAISTNTANNQNVTGIVQKRTCFECGAQGHFKRECPKLKNNNRVNQARNANAPAKVYTVGHARTNPDSNVVTKNHSYSLGNETLIVHGDGSDQGNETRLNIISCTKMQNYMLEGCHVFLAHVTTKETKDKSEKKRLEDVSIVQDFPEVFLKDLPGLPLTRQVEFQINLIPGTAPVVRASYRLAPSEIKELSDQLKELSDKGFIRPRLSVYSKIDLRSGYRQLLISEEDIPKTAFRTRYGQYEFQVMPFGLMNAPSVFIDHMNYVCKPYLDKFMIVFIDDILIYSKNKEEHKEYLKLILELLKKEELYAKFSKCEFWIPKKGVKFDWGEKQKAAFQLIKQKLCSAPSLALPEGSGDFVVYCDASHKGLGAVLMQRVKTDAQKPKNIKKKDVRGMLIENSKDPEKLRTEKLETCVDGTLCLNGKSWLSCYDDLRTVIMHESHMFTSNLWISLQKDLGSSLDMSTAYHPQTDRQSKRTIQTLEDMLCTYTYADLKRKPMEFQVGDRVMLKVSPWKGVERFGKRRKLNPIYVGPFKVLEQVGFVAYKLELPQELSRVHNTFHVRWNSRSGPEFPWEREDQFQKKYPHLFTKTAPSSSAAS</sequence>
<dbReference type="InterPro" id="IPR043128">
    <property type="entry name" value="Rev_trsase/Diguanyl_cyclase"/>
</dbReference>
<dbReference type="GO" id="GO:0003677">
    <property type="term" value="F:DNA binding"/>
    <property type="evidence" value="ECO:0007669"/>
    <property type="project" value="UniProtKB-KW"/>
</dbReference>
<dbReference type="Pfam" id="PF00078">
    <property type="entry name" value="RVT_1"/>
    <property type="match status" value="1"/>
</dbReference>
<dbReference type="InterPro" id="IPR036875">
    <property type="entry name" value="Znf_CCHC_sf"/>
</dbReference>
<dbReference type="Gene3D" id="4.10.60.10">
    <property type="entry name" value="Zinc finger, CCHC-type"/>
    <property type="match status" value="1"/>
</dbReference>
<feature type="compositionally biased region" description="Acidic residues" evidence="5">
    <location>
        <begin position="84"/>
        <end position="114"/>
    </location>
</feature>
<evidence type="ECO:0000256" key="3">
    <source>
        <dbReference type="ARBA" id="ARBA00023125"/>
    </source>
</evidence>
<dbReference type="SUPFAM" id="SSF56672">
    <property type="entry name" value="DNA/RNA polymerases"/>
    <property type="match status" value="1"/>
</dbReference>
<comment type="caution">
    <text evidence="7">The sequence shown here is derived from an EMBL/GenBank/DDBJ whole genome shotgun (WGS) entry which is preliminary data.</text>
</comment>
<dbReference type="SUPFAM" id="SSF57756">
    <property type="entry name" value="Retrovirus zinc finger-like domains"/>
    <property type="match status" value="1"/>
</dbReference>
<dbReference type="InterPro" id="IPR043502">
    <property type="entry name" value="DNA/RNA_pol_sf"/>
</dbReference>
<dbReference type="PANTHER" id="PTHR24559:SF427">
    <property type="entry name" value="RNA-DIRECTED DNA POLYMERASE"/>
    <property type="match status" value="1"/>
</dbReference>
<dbReference type="InterPro" id="IPR012337">
    <property type="entry name" value="RNaseH-like_sf"/>
</dbReference>